<feature type="signal peptide" evidence="1">
    <location>
        <begin position="1"/>
        <end position="27"/>
    </location>
</feature>
<dbReference type="Proteomes" id="UP001285263">
    <property type="component" value="Unassembled WGS sequence"/>
</dbReference>
<evidence type="ECO:0000313" key="3">
    <source>
        <dbReference type="EMBL" id="MDY0742928.1"/>
    </source>
</evidence>
<keyword evidence="1" id="KW-0732">Signal</keyword>
<dbReference type="Gene3D" id="1.20.1260.10">
    <property type="match status" value="1"/>
</dbReference>
<feature type="chain" id="PRO_5046668566" evidence="1">
    <location>
        <begin position="28"/>
        <end position="176"/>
    </location>
</feature>
<dbReference type="InterPro" id="IPR012347">
    <property type="entry name" value="Ferritin-like"/>
</dbReference>
<dbReference type="Pfam" id="PF13628">
    <property type="entry name" value="DUF4142"/>
    <property type="match status" value="1"/>
</dbReference>
<dbReference type="PANTHER" id="PTHR38593:SF1">
    <property type="entry name" value="BLR2558 PROTEIN"/>
    <property type="match status" value="1"/>
</dbReference>
<dbReference type="InterPro" id="IPR025419">
    <property type="entry name" value="DUF4142"/>
</dbReference>
<dbReference type="PANTHER" id="PTHR38593">
    <property type="entry name" value="BLR2558 PROTEIN"/>
    <property type="match status" value="1"/>
</dbReference>
<proteinExistence type="predicted"/>
<evidence type="ECO:0000259" key="2">
    <source>
        <dbReference type="Pfam" id="PF13628"/>
    </source>
</evidence>
<protein>
    <submittedName>
        <fullName evidence="3">DUF4142 domain-containing protein</fullName>
    </submittedName>
</protein>
<keyword evidence="4" id="KW-1185">Reference proteome</keyword>
<reference evidence="3 4" key="1">
    <citation type="submission" date="2023-11" db="EMBL/GenBank/DDBJ databases">
        <title>Paucibacter sp. nov., isolated from fresh soil in Korea.</title>
        <authorList>
            <person name="Le N.T.T."/>
        </authorList>
    </citation>
    <scope>NUCLEOTIDE SEQUENCE [LARGE SCALE GENOMIC DNA]</scope>
    <source>
        <strain evidence="3 4">R3-3</strain>
    </source>
</reference>
<gene>
    <name evidence="3" type="ORF">SNE35_00350</name>
</gene>
<dbReference type="EMBL" id="JAXCLA010000001">
    <property type="protein sequence ID" value="MDY0742928.1"/>
    <property type="molecule type" value="Genomic_DNA"/>
</dbReference>
<dbReference type="RefSeq" id="WP_320420738.1">
    <property type="nucleotide sequence ID" value="NZ_JAXCLA010000001.1"/>
</dbReference>
<sequence>MKTMMRNLLLATCVGAAAVATTGVAYADSVAHGDASFLKNAAEAGSMEVEGSQLALNKASSADVKSFAQQMIDDHTKAAQDLSALASSKGVKLPEGPSITQKAKLKLLGTHEGAKFDADYAKSVGVKAHEDAVKLFTKASTDAKDADVKAFAAKTLPTLQHHLEMARELQAKTGKS</sequence>
<name>A0ABU5D9H2_9BURK</name>
<evidence type="ECO:0000256" key="1">
    <source>
        <dbReference type="SAM" id="SignalP"/>
    </source>
</evidence>
<accession>A0ABU5D9H2</accession>
<evidence type="ECO:0000313" key="4">
    <source>
        <dbReference type="Proteomes" id="UP001285263"/>
    </source>
</evidence>
<feature type="domain" description="DUF4142" evidence="2">
    <location>
        <begin position="34"/>
        <end position="169"/>
    </location>
</feature>
<organism evidence="3 4">
    <name type="scientific">Roseateles agri</name>
    <dbReference type="NCBI Taxonomy" id="3098619"/>
    <lineage>
        <taxon>Bacteria</taxon>
        <taxon>Pseudomonadati</taxon>
        <taxon>Pseudomonadota</taxon>
        <taxon>Betaproteobacteria</taxon>
        <taxon>Burkholderiales</taxon>
        <taxon>Sphaerotilaceae</taxon>
        <taxon>Roseateles</taxon>
    </lineage>
</organism>
<comment type="caution">
    <text evidence="3">The sequence shown here is derived from an EMBL/GenBank/DDBJ whole genome shotgun (WGS) entry which is preliminary data.</text>
</comment>